<dbReference type="EMBL" id="FMVW01000001">
    <property type="protein sequence ID" value="SCZ21295.1"/>
    <property type="molecule type" value="Genomic_DNA"/>
</dbReference>
<dbReference type="PANTHER" id="PTHR30290">
    <property type="entry name" value="PERIPLASMIC BINDING COMPONENT OF ABC TRANSPORTER"/>
    <property type="match status" value="1"/>
</dbReference>
<dbReference type="GO" id="GO:0020037">
    <property type="term" value="F:heme binding"/>
    <property type="evidence" value="ECO:0007669"/>
    <property type="project" value="InterPro"/>
</dbReference>
<evidence type="ECO:0000256" key="3">
    <source>
        <dbReference type="SAM" id="SignalP"/>
    </source>
</evidence>
<keyword evidence="3" id="KW-0732">Signal</keyword>
<keyword evidence="6" id="KW-1185">Reference proteome</keyword>
<evidence type="ECO:0000313" key="5">
    <source>
        <dbReference type="EMBL" id="SCZ21295.1"/>
    </source>
</evidence>
<proteinExistence type="inferred from homology"/>
<dbReference type="GO" id="GO:0043190">
    <property type="term" value="C:ATP-binding cassette (ABC) transporter complex"/>
    <property type="evidence" value="ECO:0007669"/>
    <property type="project" value="InterPro"/>
</dbReference>
<gene>
    <name evidence="5" type="ORF">SAMN03080610_00245</name>
</gene>
<evidence type="ECO:0000256" key="2">
    <source>
        <dbReference type="ARBA" id="ARBA00005695"/>
    </source>
</evidence>
<sequence length="526" mass="58690">MFKTLRVIAFLVGAAMAAMPNTSASAGATLNFSWPVNVGWLNPHLYSPNQMFAQNMVYEPLVRYRADGTLEPWLAQSWEASEDGKTYIFKLRKGVTFSNGEVFDAAAAKANFDAILANRSRHAWLELANQIVSVEAVDSDTLKLTLKDSYYPLLQELALPRPFRFMAPSMFKDGGTKDGIVAPVGTGPWKLQETRLGERDVFVRNDSYWGEKPAYEKIVVKVISDPNTRAIAFETGEIDLIYGVDGPITPDTFERFRQMGSYTTELSAPFETKMLAINTNRGATRDLAVRKAINHAVDKDKMISTVLYDTQLRADTLFAPNVPYADIGLKPYLFDPEEAKRLLEEDGWHAESDRAIREKDGEPLAIELCFPGTDAVAKSMAEIIQGDLRKVGIDVKLTGEEESSIFARQRDGRFGMIFNMTWGAPYDPHAFVSSMRIPSHADYQAQLGLADKPKIDAEISEVLVSTDVKARQELYRDIFTRLHEEAVYLPLTYVTAIAVAKPEIGEIPFGAMSSEIPFDRLKPQGN</sequence>
<dbReference type="GO" id="GO:0016151">
    <property type="term" value="F:nickel cation binding"/>
    <property type="evidence" value="ECO:0007669"/>
    <property type="project" value="InterPro"/>
</dbReference>
<dbReference type="InterPro" id="IPR030678">
    <property type="entry name" value="Peptide/Ni-bd"/>
</dbReference>
<name>A0A1G5M7Z5_AFIMA</name>
<dbReference type="InterPro" id="IPR000914">
    <property type="entry name" value="SBP_5_dom"/>
</dbReference>
<feature type="signal peptide" evidence="3">
    <location>
        <begin position="1"/>
        <end position="26"/>
    </location>
</feature>
<dbReference type="AlphaFoldDB" id="A0A1G5M7Z5"/>
<dbReference type="OrthoDB" id="9801912at2"/>
<dbReference type="Proteomes" id="UP000199347">
    <property type="component" value="Unassembled WGS sequence"/>
</dbReference>
<organism evidence="5 6">
    <name type="scientific">Afifella marina DSM 2698</name>
    <dbReference type="NCBI Taxonomy" id="1120955"/>
    <lineage>
        <taxon>Bacteria</taxon>
        <taxon>Pseudomonadati</taxon>
        <taxon>Pseudomonadota</taxon>
        <taxon>Alphaproteobacteria</taxon>
        <taxon>Hyphomicrobiales</taxon>
        <taxon>Afifellaceae</taxon>
        <taxon>Afifella</taxon>
    </lineage>
</organism>
<dbReference type="PIRSF" id="PIRSF002741">
    <property type="entry name" value="MppA"/>
    <property type="match status" value="1"/>
</dbReference>
<feature type="chain" id="PRO_5011471684" evidence="3">
    <location>
        <begin position="27"/>
        <end position="526"/>
    </location>
</feature>
<dbReference type="GO" id="GO:0015833">
    <property type="term" value="P:peptide transport"/>
    <property type="evidence" value="ECO:0007669"/>
    <property type="project" value="TreeGrafter"/>
</dbReference>
<reference evidence="5 6" key="1">
    <citation type="submission" date="2016-10" db="EMBL/GenBank/DDBJ databases">
        <authorList>
            <person name="de Groot N.N."/>
        </authorList>
    </citation>
    <scope>NUCLEOTIDE SEQUENCE [LARGE SCALE GENOMIC DNA]</scope>
    <source>
        <strain evidence="5 6">DSM 2698</strain>
    </source>
</reference>
<evidence type="ECO:0000313" key="6">
    <source>
        <dbReference type="Proteomes" id="UP000199347"/>
    </source>
</evidence>
<comment type="similarity">
    <text evidence="2">Belongs to the bacterial solute-binding protein 5 family.</text>
</comment>
<accession>A0A1G5M7Z5</accession>
<dbReference type="GO" id="GO:0015675">
    <property type="term" value="P:nickel cation transport"/>
    <property type="evidence" value="ECO:0007669"/>
    <property type="project" value="InterPro"/>
</dbReference>
<dbReference type="SUPFAM" id="SSF53850">
    <property type="entry name" value="Periplasmic binding protein-like II"/>
    <property type="match status" value="1"/>
</dbReference>
<dbReference type="GO" id="GO:0030288">
    <property type="term" value="C:outer membrane-bounded periplasmic space"/>
    <property type="evidence" value="ECO:0007669"/>
    <property type="project" value="UniProtKB-ARBA"/>
</dbReference>
<dbReference type="NCBIfam" id="TIGR02294">
    <property type="entry name" value="nickel_nikA"/>
    <property type="match status" value="1"/>
</dbReference>
<dbReference type="InterPro" id="IPR011980">
    <property type="entry name" value="CntA-like"/>
</dbReference>
<dbReference type="Gene3D" id="3.40.190.10">
    <property type="entry name" value="Periplasmic binding protein-like II"/>
    <property type="match status" value="1"/>
</dbReference>
<evidence type="ECO:0000259" key="4">
    <source>
        <dbReference type="Pfam" id="PF00496"/>
    </source>
</evidence>
<dbReference type="PANTHER" id="PTHR30290:SF37">
    <property type="entry name" value="NICKEL-BINDING PERIPLASMIC PROTEIN"/>
    <property type="match status" value="1"/>
</dbReference>
<dbReference type="STRING" id="1120955.SAMN03080610_00245"/>
<evidence type="ECO:0000256" key="1">
    <source>
        <dbReference type="ARBA" id="ARBA00004418"/>
    </source>
</evidence>
<dbReference type="CDD" id="cd08489">
    <property type="entry name" value="PBP2_NikA"/>
    <property type="match status" value="1"/>
</dbReference>
<dbReference type="InterPro" id="IPR039424">
    <property type="entry name" value="SBP_5"/>
</dbReference>
<protein>
    <submittedName>
        <fullName evidence="5">Nickel transport system substrate-binding protein</fullName>
    </submittedName>
</protein>
<dbReference type="GO" id="GO:1904680">
    <property type="term" value="F:peptide transmembrane transporter activity"/>
    <property type="evidence" value="ECO:0007669"/>
    <property type="project" value="TreeGrafter"/>
</dbReference>
<feature type="domain" description="Solute-binding protein family 5" evidence="4">
    <location>
        <begin position="70"/>
        <end position="439"/>
    </location>
</feature>
<dbReference type="Gene3D" id="3.10.105.10">
    <property type="entry name" value="Dipeptide-binding Protein, Domain 3"/>
    <property type="match status" value="1"/>
</dbReference>
<comment type="subcellular location">
    <subcellularLocation>
        <location evidence="1">Periplasm</location>
    </subcellularLocation>
</comment>
<dbReference type="Pfam" id="PF00496">
    <property type="entry name" value="SBP_bac_5"/>
    <property type="match status" value="1"/>
</dbReference>